<dbReference type="EMBL" id="REGN01008687">
    <property type="protein sequence ID" value="RNA02983.1"/>
    <property type="molecule type" value="Genomic_DNA"/>
</dbReference>
<reference evidence="5 6" key="1">
    <citation type="journal article" date="2018" name="Sci. Rep.">
        <title>Genomic signatures of local adaptation to the degree of environmental predictability in rotifers.</title>
        <authorList>
            <person name="Franch-Gras L."/>
            <person name="Hahn C."/>
            <person name="Garcia-Roger E.M."/>
            <person name="Carmona M.J."/>
            <person name="Serra M."/>
            <person name="Gomez A."/>
        </authorList>
    </citation>
    <scope>NUCLEOTIDE SEQUENCE [LARGE SCALE GENOMIC DNA]</scope>
    <source>
        <strain evidence="5">HYR1</strain>
    </source>
</reference>
<dbReference type="PANTHER" id="PTHR43429:SF2">
    <property type="entry name" value="PYRIDINE NUCLEOTIDE-DISULFIDE OXIDOREDUCTASE DOMAIN-CONTAINING PROTEIN 1"/>
    <property type="match status" value="1"/>
</dbReference>
<dbReference type="Gene3D" id="3.50.50.60">
    <property type="entry name" value="FAD/NAD(P)-binding domain"/>
    <property type="match status" value="2"/>
</dbReference>
<dbReference type="SUPFAM" id="SSF51905">
    <property type="entry name" value="FAD/NAD(P)-binding domain"/>
    <property type="match status" value="1"/>
</dbReference>
<dbReference type="InterPro" id="IPR023753">
    <property type="entry name" value="FAD/NAD-binding_dom"/>
</dbReference>
<feature type="non-terminal residue" evidence="5">
    <location>
        <position position="212"/>
    </location>
</feature>
<proteinExistence type="predicted"/>
<dbReference type="Pfam" id="PF07992">
    <property type="entry name" value="Pyr_redox_2"/>
    <property type="match status" value="1"/>
</dbReference>
<dbReference type="AlphaFoldDB" id="A0A3M7PVE0"/>
<evidence type="ECO:0000256" key="3">
    <source>
        <dbReference type="ARBA" id="ARBA00022827"/>
    </source>
</evidence>
<feature type="domain" description="FAD/NAD(P)-binding" evidence="4">
    <location>
        <begin position="5"/>
        <end position="194"/>
    </location>
</feature>
<keyword evidence="3" id="KW-0274">FAD</keyword>
<keyword evidence="6" id="KW-1185">Reference proteome</keyword>
<gene>
    <name evidence="5" type="ORF">BpHYR1_039851</name>
</gene>
<dbReference type="InterPro" id="IPR050260">
    <property type="entry name" value="FAD-bd_OxRdtase"/>
</dbReference>
<dbReference type="OrthoDB" id="202203at2759"/>
<dbReference type="GO" id="GO:0016491">
    <property type="term" value="F:oxidoreductase activity"/>
    <property type="evidence" value="ECO:0007669"/>
    <property type="project" value="InterPro"/>
</dbReference>
<evidence type="ECO:0000313" key="6">
    <source>
        <dbReference type="Proteomes" id="UP000276133"/>
    </source>
</evidence>
<evidence type="ECO:0000256" key="2">
    <source>
        <dbReference type="ARBA" id="ARBA00022630"/>
    </source>
</evidence>
<comment type="cofactor">
    <cofactor evidence="1">
        <name>FAD</name>
        <dbReference type="ChEBI" id="CHEBI:57692"/>
    </cofactor>
</comment>
<accession>A0A3M7PVE0</accession>
<evidence type="ECO:0000256" key="1">
    <source>
        <dbReference type="ARBA" id="ARBA00001974"/>
    </source>
</evidence>
<keyword evidence="2" id="KW-0285">Flavoprotein</keyword>
<protein>
    <submittedName>
        <fullName evidence="5">Pyridine nucleotide-disulfide oxidoreductase domain-containing 1</fullName>
    </submittedName>
</protein>
<dbReference type="PRINTS" id="PR00368">
    <property type="entry name" value="FADPNR"/>
</dbReference>
<dbReference type="STRING" id="10195.A0A3M7PVE0"/>
<dbReference type="PANTHER" id="PTHR43429">
    <property type="entry name" value="PYRIDINE NUCLEOTIDE-DISULFIDE OXIDOREDUCTASE DOMAIN-CONTAINING"/>
    <property type="match status" value="1"/>
</dbReference>
<name>A0A3M7PVE0_BRAPC</name>
<evidence type="ECO:0000259" key="4">
    <source>
        <dbReference type="Pfam" id="PF07992"/>
    </source>
</evidence>
<dbReference type="Proteomes" id="UP000276133">
    <property type="component" value="Unassembled WGS sequence"/>
</dbReference>
<dbReference type="InterPro" id="IPR036188">
    <property type="entry name" value="FAD/NAD-bd_sf"/>
</dbReference>
<comment type="caution">
    <text evidence="5">The sequence shown here is derived from an EMBL/GenBank/DDBJ whole genome shotgun (WGS) entry which is preliminary data.</text>
</comment>
<organism evidence="5 6">
    <name type="scientific">Brachionus plicatilis</name>
    <name type="common">Marine rotifer</name>
    <name type="synonym">Brachionus muelleri</name>
    <dbReference type="NCBI Taxonomy" id="10195"/>
    <lineage>
        <taxon>Eukaryota</taxon>
        <taxon>Metazoa</taxon>
        <taxon>Spiralia</taxon>
        <taxon>Gnathifera</taxon>
        <taxon>Rotifera</taxon>
        <taxon>Eurotatoria</taxon>
        <taxon>Monogononta</taxon>
        <taxon>Pseudotrocha</taxon>
        <taxon>Ploima</taxon>
        <taxon>Brachionidae</taxon>
        <taxon>Brachionus</taxon>
    </lineage>
</organism>
<sequence>MLEEYDYVIIGGGIAGTSCAQRLCSIADSNCRILILSASSLVKSITNLKPVTKFLHSFDVEEKSCGDFSESFKNLTILTKIVSDLDAKNHILKCSDNSEFKYKKLCVCTGGRPKLINENNPYVLGIRDTETVFKFQSKLKSAKQIIIVGNGGIATELVYEIQNCNLIWVIKDSHISHTFFDPHSAKFFEKALNQPKKITQDLERKRQKYTIS</sequence>
<evidence type="ECO:0000313" key="5">
    <source>
        <dbReference type="EMBL" id="RNA02983.1"/>
    </source>
</evidence>